<sequence length="217" mass="23810">MVTTGHGTRRAEDTRELILTTAERLFAERGISAVSNRQVGEAAGQGNNFAVGYHFGSRTELVRAIIGRHSRAIEATRERMLARIEGSHDARDWVACLVWPFTDHLDRLGTPSWYARFSAQALTDPALRRIIMEDALTTEALRRIVEGFNRCLPTLPLPVHLERGVMARTLLSHLCAEREAALADGRPTPKATWDGAAAALVDAIVGLWYAPVTSATG</sequence>
<dbReference type="InterPro" id="IPR001647">
    <property type="entry name" value="HTH_TetR"/>
</dbReference>
<keyword evidence="1" id="KW-0805">Transcription regulation</keyword>
<evidence type="ECO:0000256" key="2">
    <source>
        <dbReference type="ARBA" id="ARBA00023125"/>
    </source>
</evidence>
<dbReference type="Gene3D" id="1.10.357.10">
    <property type="entry name" value="Tetracycline Repressor, domain 2"/>
    <property type="match status" value="1"/>
</dbReference>
<dbReference type="Pfam" id="PF00440">
    <property type="entry name" value="TetR_N"/>
    <property type="match status" value="1"/>
</dbReference>
<protein>
    <submittedName>
        <fullName evidence="5">Transcriptional regulator, TetR family</fullName>
    </submittedName>
</protein>
<keyword evidence="3" id="KW-0804">Transcription</keyword>
<dbReference type="InterPro" id="IPR009057">
    <property type="entry name" value="Homeodomain-like_sf"/>
</dbReference>
<comment type="caution">
    <text evidence="5">The sequence shown here is derived from an EMBL/GenBank/DDBJ whole genome shotgun (WGS) entry which is preliminary data.</text>
</comment>
<dbReference type="InterPro" id="IPR050109">
    <property type="entry name" value="HTH-type_TetR-like_transc_reg"/>
</dbReference>
<reference evidence="5 6" key="1">
    <citation type="submission" date="2013-07" db="EMBL/GenBank/DDBJ databases">
        <authorList>
            <consortium name="DOE Joint Genome Institute"/>
            <person name="Reeve W."/>
            <person name="Huntemann M."/>
            <person name="Han J."/>
            <person name="Chen A."/>
            <person name="Kyrpides N."/>
            <person name="Mavromatis K."/>
            <person name="Markowitz V."/>
            <person name="Palaniappan K."/>
            <person name="Ivanova N."/>
            <person name="Schaumberg A."/>
            <person name="Pati A."/>
            <person name="Liolios K."/>
            <person name="Nordberg H.P."/>
            <person name="Cantor M.N."/>
            <person name="Hua S.X."/>
            <person name="Woyke T."/>
        </authorList>
    </citation>
    <scope>NUCLEOTIDE SEQUENCE [LARGE SCALE GENOMIC DNA]</scope>
    <source>
        <strain evidence="5 6">DSM 43889</strain>
    </source>
</reference>
<keyword evidence="2" id="KW-0238">DNA-binding</keyword>
<organism evidence="5 6">
    <name type="scientific">Actinoalloteichus caeruleus DSM 43889</name>
    <dbReference type="NCBI Taxonomy" id="1120930"/>
    <lineage>
        <taxon>Bacteria</taxon>
        <taxon>Bacillati</taxon>
        <taxon>Actinomycetota</taxon>
        <taxon>Actinomycetes</taxon>
        <taxon>Pseudonocardiales</taxon>
        <taxon>Pseudonocardiaceae</taxon>
        <taxon>Actinoalloteichus</taxon>
        <taxon>Actinoalloteichus cyanogriseus</taxon>
    </lineage>
</organism>
<proteinExistence type="predicted"/>
<dbReference type="RefSeq" id="WP_026420190.1">
    <property type="nucleotide sequence ID" value="NZ_AUBJ02000001.1"/>
</dbReference>
<dbReference type="EMBL" id="AUBJ02000001">
    <property type="protein sequence ID" value="MCP2330856.1"/>
    <property type="molecule type" value="Genomic_DNA"/>
</dbReference>
<keyword evidence="6" id="KW-1185">Reference proteome</keyword>
<reference evidence="5 6" key="2">
    <citation type="submission" date="2022-06" db="EMBL/GenBank/DDBJ databases">
        <title>Genomic Encyclopedia of Type Strains, Phase I: the one thousand microbial genomes (KMG-I) project.</title>
        <authorList>
            <person name="Kyrpides N."/>
        </authorList>
    </citation>
    <scope>NUCLEOTIDE SEQUENCE [LARGE SCALE GENOMIC DNA]</scope>
    <source>
        <strain evidence="5 6">DSM 43889</strain>
    </source>
</reference>
<gene>
    <name evidence="5" type="ORF">G443_001126</name>
</gene>
<dbReference type="PANTHER" id="PTHR30055:SF234">
    <property type="entry name" value="HTH-TYPE TRANSCRIPTIONAL REGULATOR BETI"/>
    <property type="match status" value="1"/>
</dbReference>
<evidence type="ECO:0000256" key="1">
    <source>
        <dbReference type="ARBA" id="ARBA00023015"/>
    </source>
</evidence>
<evidence type="ECO:0000259" key="4">
    <source>
        <dbReference type="Pfam" id="PF00440"/>
    </source>
</evidence>
<accession>A0ABT1JFE1</accession>
<evidence type="ECO:0000256" key="3">
    <source>
        <dbReference type="ARBA" id="ARBA00023163"/>
    </source>
</evidence>
<dbReference type="Proteomes" id="UP000791080">
    <property type="component" value="Unassembled WGS sequence"/>
</dbReference>
<name>A0ABT1JFE1_ACTCY</name>
<dbReference type="SUPFAM" id="SSF46689">
    <property type="entry name" value="Homeodomain-like"/>
    <property type="match status" value="1"/>
</dbReference>
<evidence type="ECO:0000313" key="5">
    <source>
        <dbReference type="EMBL" id="MCP2330856.1"/>
    </source>
</evidence>
<evidence type="ECO:0000313" key="6">
    <source>
        <dbReference type="Proteomes" id="UP000791080"/>
    </source>
</evidence>
<feature type="domain" description="HTH tetR-type" evidence="4">
    <location>
        <begin position="18"/>
        <end position="65"/>
    </location>
</feature>
<dbReference type="PANTHER" id="PTHR30055">
    <property type="entry name" value="HTH-TYPE TRANSCRIPTIONAL REGULATOR RUTR"/>
    <property type="match status" value="1"/>
</dbReference>